<evidence type="ECO:0000313" key="4">
    <source>
        <dbReference type="Proteomes" id="UP001236806"/>
    </source>
</evidence>
<keyword evidence="1" id="KW-0472">Membrane</keyword>
<evidence type="ECO:0000313" key="3">
    <source>
        <dbReference type="EMBL" id="MDQ0672674.1"/>
    </source>
</evidence>
<organism evidence="3 4">
    <name type="scientific">Pseudarthrobacter siccitolerans</name>
    <dbReference type="NCBI Taxonomy" id="861266"/>
    <lineage>
        <taxon>Bacteria</taxon>
        <taxon>Bacillati</taxon>
        <taxon>Actinomycetota</taxon>
        <taxon>Actinomycetes</taxon>
        <taxon>Micrococcales</taxon>
        <taxon>Micrococcaceae</taxon>
        <taxon>Pseudarthrobacter</taxon>
    </lineage>
</organism>
<dbReference type="RefSeq" id="WP_306633254.1">
    <property type="nucleotide sequence ID" value="NZ_JAUSXB010000001.1"/>
</dbReference>
<feature type="signal peptide" evidence="2">
    <location>
        <begin position="1"/>
        <end position="20"/>
    </location>
</feature>
<keyword evidence="1" id="KW-1133">Transmembrane helix</keyword>
<evidence type="ECO:0000256" key="1">
    <source>
        <dbReference type="SAM" id="Phobius"/>
    </source>
</evidence>
<dbReference type="EMBL" id="JAUSXB010000001">
    <property type="protein sequence ID" value="MDQ0672674.1"/>
    <property type="molecule type" value="Genomic_DNA"/>
</dbReference>
<sequence length="125" mass="12021">MGTVFAAVSALVVAAAGAAAALSAPFGAAGHGGQYLAGHVLLGLGLGQSIAILLRIGLKRLVARRAAASAPDAPGQAERVLPARPAAMAPAAVSQAALAQAAMAPVTVLPAPPAAMVPLRGRHAA</sequence>
<comment type="caution">
    <text evidence="3">The sequence shown here is derived from an EMBL/GenBank/DDBJ whole genome shotgun (WGS) entry which is preliminary data.</text>
</comment>
<keyword evidence="1" id="KW-0812">Transmembrane</keyword>
<name>A0ABU0PFC9_9MICC</name>
<keyword evidence="2" id="KW-0732">Signal</keyword>
<reference evidence="3 4" key="1">
    <citation type="submission" date="2023-07" db="EMBL/GenBank/DDBJ databases">
        <title>Comparative genomics of wheat-associated soil bacteria to identify genetic determinants of phenazine resistance.</title>
        <authorList>
            <person name="Mouncey N."/>
        </authorList>
    </citation>
    <scope>NUCLEOTIDE SEQUENCE [LARGE SCALE GENOMIC DNA]</scope>
    <source>
        <strain evidence="3 4">W1I3</strain>
    </source>
</reference>
<dbReference type="Proteomes" id="UP001236806">
    <property type="component" value="Unassembled WGS sequence"/>
</dbReference>
<feature type="transmembrane region" description="Helical" evidence="1">
    <location>
        <begin position="33"/>
        <end position="54"/>
    </location>
</feature>
<gene>
    <name evidence="3" type="ORF">QFZ36_000235</name>
</gene>
<proteinExistence type="predicted"/>
<accession>A0ABU0PFC9</accession>
<keyword evidence="4" id="KW-1185">Reference proteome</keyword>
<evidence type="ECO:0000256" key="2">
    <source>
        <dbReference type="SAM" id="SignalP"/>
    </source>
</evidence>
<protein>
    <submittedName>
        <fullName evidence="3">Uncharacterized protein</fullName>
    </submittedName>
</protein>
<feature type="chain" id="PRO_5046864351" evidence="2">
    <location>
        <begin position="21"/>
        <end position="125"/>
    </location>
</feature>